<proteinExistence type="predicted"/>
<name>A0A813WB79_9BILA</name>
<gene>
    <name evidence="1" type="ORF">OXX778_LOCUS9032</name>
</gene>
<reference evidence="1" key="1">
    <citation type="submission" date="2021-02" db="EMBL/GenBank/DDBJ databases">
        <authorList>
            <person name="Nowell W R."/>
        </authorList>
    </citation>
    <scope>NUCLEOTIDE SEQUENCE</scope>
    <source>
        <strain evidence="1">Ploen Becks lab</strain>
    </source>
</reference>
<dbReference type="Proteomes" id="UP000663879">
    <property type="component" value="Unassembled WGS sequence"/>
</dbReference>
<protein>
    <submittedName>
        <fullName evidence="1">Uncharacterized protein</fullName>
    </submittedName>
</protein>
<accession>A0A813WB79</accession>
<sequence>MIENTENTIQYIPNNRFKKTIMDRPNPNHDAHDLDNCPASMTLTKNEDQVERFVDHDFKIPHQIFSEIDQAANKFTTNLKIRCETEKTLSSV</sequence>
<evidence type="ECO:0000313" key="1">
    <source>
        <dbReference type="EMBL" id="CAF0852702.1"/>
    </source>
</evidence>
<dbReference type="EMBL" id="CAJNOC010001300">
    <property type="protein sequence ID" value="CAF0852702.1"/>
    <property type="molecule type" value="Genomic_DNA"/>
</dbReference>
<comment type="caution">
    <text evidence="1">The sequence shown here is derived from an EMBL/GenBank/DDBJ whole genome shotgun (WGS) entry which is preliminary data.</text>
</comment>
<organism evidence="1 2">
    <name type="scientific">Brachionus calyciflorus</name>
    <dbReference type="NCBI Taxonomy" id="104777"/>
    <lineage>
        <taxon>Eukaryota</taxon>
        <taxon>Metazoa</taxon>
        <taxon>Spiralia</taxon>
        <taxon>Gnathifera</taxon>
        <taxon>Rotifera</taxon>
        <taxon>Eurotatoria</taxon>
        <taxon>Monogononta</taxon>
        <taxon>Pseudotrocha</taxon>
        <taxon>Ploima</taxon>
        <taxon>Brachionidae</taxon>
        <taxon>Brachionus</taxon>
    </lineage>
</organism>
<keyword evidence="2" id="KW-1185">Reference proteome</keyword>
<evidence type="ECO:0000313" key="2">
    <source>
        <dbReference type="Proteomes" id="UP000663879"/>
    </source>
</evidence>
<dbReference type="AlphaFoldDB" id="A0A813WB79"/>